<gene>
    <name evidence="2" type="ORF">HHUSO_G22636</name>
</gene>
<reference evidence="2 3" key="1">
    <citation type="submission" date="2021-05" db="EMBL/GenBank/DDBJ databases">
        <authorList>
            <person name="Zahm M."/>
            <person name="Klopp C."/>
            <person name="Cabau C."/>
            <person name="Kuhl H."/>
            <person name="Suciu R."/>
            <person name="Ciorpac M."/>
            <person name="Holostenco D."/>
            <person name="Gessner J."/>
            <person name="Wuertz S."/>
            <person name="Hohne C."/>
            <person name="Stock M."/>
            <person name="Gislard M."/>
            <person name="Lluch J."/>
            <person name="Milhes M."/>
            <person name="Lampietro C."/>
            <person name="Lopez Roques C."/>
            <person name="Donnadieu C."/>
            <person name="Du K."/>
            <person name="Schartl M."/>
            <person name="Guiguen Y."/>
        </authorList>
    </citation>
    <scope>NUCLEOTIDE SEQUENCE [LARGE SCALE GENOMIC DNA]</scope>
    <source>
        <strain evidence="2">Hh-F2</strain>
        <tissue evidence="2">Blood</tissue>
    </source>
</reference>
<feature type="region of interest" description="Disordered" evidence="1">
    <location>
        <begin position="371"/>
        <end position="564"/>
    </location>
</feature>
<dbReference type="Proteomes" id="UP001369086">
    <property type="component" value="Unassembled WGS sequence"/>
</dbReference>
<comment type="caution">
    <text evidence="2">The sequence shown here is derived from an EMBL/GenBank/DDBJ whole genome shotgun (WGS) entry which is preliminary data.</text>
</comment>
<feature type="compositionally biased region" description="Polar residues" evidence="1">
    <location>
        <begin position="520"/>
        <end position="529"/>
    </location>
</feature>
<feature type="compositionally biased region" description="Polar residues" evidence="1">
    <location>
        <begin position="313"/>
        <end position="322"/>
    </location>
</feature>
<dbReference type="PANTHER" id="PTHR22909">
    <property type="entry name" value="GOLGI INTEGRAL MEMBRANE PROTEIN 4"/>
    <property type="match status" value="1"/>
</dbReference>
<feature type="region of interest" description="Disordered" evidence="1">
    <location>
        <begin position="219"/>
        <end position="338"/>
    </location>
</feature>
<keyword evidence="3" id="KW-1185">Reference proteome</keyword>
<organism evidence="2 3">
    <name type="scientific">Huso huso</name>
    <name type="common">Beluga</name>
    <name type="synonym">Acipenser huso</name>
    <dbReference type="NCBI Taxonomy" id="61971"/>
    <lineage>
        <taxon>Eukaryota</taxon>
        <taxon>Metazoa</taxon>
        <taxon>Chordata</taxon>
        <taxon>Craniata</taxon>
        <taxon>Vertebrata</taxon>
        <taxon>Euteleostomi</taxon>
        <taxon>Actinopterygii</taxon>
        <taxon>Chondrostei</taxon>
        <taxon>Acipenseriformes</taxon>
        <taxon>Acipenseridae</taxon>
        <taxon>Huso</taxon>
    </lineage>
</organism>
<feature type="compositionally biased region" description="Basic and acidic residues" evidence="1">
    <location>
        <begin position="139"/>
        <end position="167"/>
    </location>
</feature>
<feature type="compositionally biased region" description="Acidic residues" evidence="1">
    <location>
        <begin position="532"/>
        <end position="550"/>
    </location>
</feature>
<dbReference type="PANTHER" id="PTHR22909:SF23">
    <property type="entry name" value="GOLGI INTEGRAL MEMBRANE PROTEIN 4-LIKE"/>
    <property type="match status" value="1"/>
</dbReference>
<evidence type="ECO:0000313" key="2">
    <source>
        <dbReference type="EMBL" id="KAK6477636.1"/>
    </source>
</evidence>
<feature type="compositionally biased region" description="Acidic residues" evidence="1">
    <location>
        <begin position="506"/>
        <end position="519"/>
    </location>
</feature>
<proteinExistence type="predicted"/>
<evidence type="ECO:0000256" key="1">
    <source>
        <dbReference type="SAM" id="MobiDB-lite"/>
    </source>
</evidence>
<feature type="compositionally biased region" description="Polar residues" evidence="1">
    <location>
        <begin position="235"/>
        <end position="247"/>
    </location>
</feature>
<sequence length="564" mass="63070">MGPGMCSRRQKGLLQTGLCLLTLASLCGGLYLYSGLQDRVKSFESLSVKYKQQQDALSAQLQVVYEHRSRLERSLQKERGEHKKSKEDFLVYKLEAQEALNKEKQDSMNRYSALSSQHRIVKNQLDDVRTQLQALHSQHSELRLSQRRAQEESSQREALQRKEHENEVSGLQDTILKLKEESKLLRKAHQDVHSQLLSAQAQVQEFRQLKEALHRIPSFNPPQALAGQLRGPRDSQPQAPNQKSPTHSDPLPEIQNPGGTRNKDTPTVNKDSPPIGQQEEQGRDQNSVSRGGGAARFTRTVNSLPDQKKVTVPASQSETKTPAAQADRLTGDQAANRKSTFAVSMEKKAGIEAGDERAAVESWESIIRKVNSNSWQDRSFLGSNRKAGSEHLQEANHSEDVKEGPDQEEELETDAELDGREELQQGRGLVAQEPMMPDVEADPAQDPNNQGEDEFEEAEIEHPAFEEEGLAKGGPAHDKVREPGLFIKEELRQNPSLDDPPVAPDDGQEAAEEYEEDQENVINQSINQSDDVGGEVDENEDLELVQDEGNGENVAGRNREKEQY</sequence>
<accession>A0ABR0YYP7</accession>
<feature type="compositionally biased region" description="Acidic residues" evidence="1">
    <location>
        <begin position="406"/>
        <end position="416"/>
    </location>
</feature>
<feature type="compositionally biased region" description="Basic and acidic residues" evidence="1">
    <location>
        <begin position="475"/>
        <end position="492"/>
    </location>
</feature>
<dbReference type="EMBL" id="JAHFZB010000021">
    <property type="protein sequence ID" value="KAK6477636.1"/>
    <property type="molecule type" value="Genomic_DNA"/>
</dbReference>
<name>A0ABR0YYP7_HUSHU</name>
<evidence type="ECO:0000313" key="3">
    <source>
        <dbReference type="Proteomes" id="UP001369086"/>
    </source>
</evidence>
<dbReference type="InterPro" id="IPR042336">
    <property type="entry name" value="GOLIM4"/>
</dbReference>
<feature type="compositionally biased region" description="Basic and acidic residues" evidence="1">
    <location>
        <begin position="387"/>
        <end position="405"/>
    </location>
</feature>
<feature type="region of interest" description="Disordered" evidence="1">
    <location>
        <begin position="139"/>
        <end position="170"/>
    </location>
</feature>
<protein>
    <submittedName>
        <fullName evidence="2">Golgi integral membrane protein 4-like isoform X4</fullName>
    </submittedName>
</protein>